<organism evidence="3 4">
    <name type="scientific">Bythopirellula polymerisocia</name>
    <dbReference type="NCBI Taxonomy" id="2528003"/>
    <lineage>
        <taxon>Bacteria</taxon>
        <taxon>Pseudomonadati</taxon>
        <taxon>Planctomycetota</taxon>
        <taxon>Planctomycetia</taxon>
        <taxon>Pirellulales</taxon>
        <taxon>Lacipirellulaceae</taxon>
        <taxon>Bythopirellula</taxon>
    </lineage>
</organism>
<comment type="caution">
    <text evidence="3">The sequence shown here is derived from an EMBL/GenBank/DDBJ whole genome shotgun (WGS) entry which is preliminary data.</text>
</comment>
<accession>A0A5C6CKK4</accession>
<dbReference type="AlphaFoldDB" id="A0A5C6CKK4"/>
<dbReference type="SUPFAM" id="SSF48695">
    <property type="entry name" value="Multiheme cytochromes"/>
    <property type="match status" value="1"/>
</dbReference>
<feature type="signal peptide" evidence="1">
    <location>
        <begin position="1"/>
        <end position="38"/>
    </location>
</feature>
<evidence type="ECO:0000256" key="1">
    <source>
        <dbReference type="SAM" id="SignalP"/>
    </source>
</evidence>
<dbReference type="EMBL" id="SJPS01000005">
    <property type="protein sequence ID" value="TWU24585.1"/>
    <property type="molecule type" value="Genomic_DNA"/>
</dbReference>
<proteinExistence type="predicted"/>
<protein>
    <submittedName>
        <fullName evidence="3">Perchlorate reductase subunit gamma</fullName>
    </submittedName>
</protein>
<dbReference type="InterPro" id="IPR036280">
    <property type="entry name" value="Multihaem_cyt_sf"/>
</dbReference>
<keyword evidence="1" id="KW-0732">Signal</keyword>
<feature type="chain" id="PRO_5023140541" evidence="1">
    <location>
        <begin position="39"/>
        <end position="355"/>
    </location>
</feature>
<reference evidence="3 4" key="1">
    <citation type="submission" date="2019-02" db="EMBL/GenBank/DDBJ databases">
        <title>Deep-cultivation of Planctomycetes and their phenomic and genomic characterization uncovers novel biology.</title>
        <authorList>
            <person name="Wiegand S."/>
            <person name="Jogler M."/>
            <person name="Boedeker C."/>
            <person name="Pinto D."/>
            <person name="Vollmers J."/>
            <person name="Rivas-Marin E."/>
            <person name="Kohn T."/>
            <person name="Peeters S.H."/>
            <person name="Heuer A."/>
            <person name="Rast P."/>
            <person name="Oberbeckmann S."/>
            <person name="Bunk B."/>
            <person name="Jeske O."/>
            <person name="Meyerdierks A."/>
            <person name="Storesund J.E."/>
            <person name="Kallscheuer N."/>
            <person name="Luecker S."/>
            <person name="Lage O.M."/>
            <person name="Pohl T."/>
            <person name="Merkel B.J."/>
            <person name="Hornburger P."/>
            <person name="Mueller R.-W."/>
            <person name="Bruemmer F."/>
            <person name="Labrenz M."/>
            <person name="Spormann A.M."/>
            <person name="Op Den Camp H."/>
            <person name="Overmann J."/>
            <person name="Amann R."/>
            <person name="Jetten M.S.M."/>
            <person name="Mascher T."/>
            <person name="Medema M.H."/>
            <person name="Devos D.P."/>
            <person name="Kaster A.-K."/>
            <person name="Ovreas L."/>
            <person name="Rohde M."/>
            <person name="Galperin M.Y."/>
            <person name="Jogler C."/>
        </authorList>
    </citation>
    <scope>NUCLEOTIDE SEQUENCE [LARGE SCALE GENOMIC DNA]</scope>
    <source>
        <strain evidence="3 4">Pla144</strain>
    </source>
</reference>
<dbReference type="Pfam" id="PF13435">
    <property type="entry name" value="Cytochrome_C554"/>
    <property type="match status" value="1"/>
</dbReference>
<evidence type="ECO:0000313" key="4">
    <source>
        <dbReference type="Proteomes" id="UP000318437"/>
    </source>
</evidence>
<keyword evidence="4" id="KW-1185">Reference proteome</keyword>
<gene>
    <name evidence="3" type="primary">pcrC</name>
    <name evidence="3" type="ORF">Pla144_34700</name>
</gene>
<feature type="domain" description="Cytochrome c-552/4" evidence="2">
    <location>
        <begin position="61"/>
        <end position="135"/>
    </location>
</feature>
<evidence type="ECO:0000259" key="2">
    <source>
        <dbReference type="Pfam" id="PF13435"/>
    </source>
</evidence>
<name>A0A5C6CKK4_9BACT</name>
<dbReference type="Gene3D" id="1.10.1130.10">
    <property type="entry name" value="Flavocytochrome C3, Chain A"/>
    <property type="match status" value="1"/>
</dbReference>
<dbReference type="InterPro" id="IPR023155">
    <property type="entry name" value="Cyt_c-552/4"/>
</dbReference>
<dbReference type="Proteomes" id="UP000318437">
    <property type="component" value="Unassembled WGS sequence"/>
</dbReference>
<sequence precursor="true">MDHCLAKIRTKHEWHCQKAMLRCFASCLYLYCSASLVAAEAENQIYQIISDPAEMLGPDSCTKCHENEMQAWHATPHFTTFDSLHRKAEAKAIADRLGLGSVKRNDTCVNCHYTQQQVDERIRVVAGVSCESCHGAARDWIALHNDYGGPNATKESETPEHRQERIETSVQAGMNNPTNLYLIARQCLACHTTPNEALVNVGDHAAGSKEFELVSWSQGMVRHNFLRTGGAANAQSAPEQLRVMYVVGVLADLEASLRATAQATSKAPFGIAAAQRAAGLKRKLYDISQRVSDPHIDDALHAALSVPLKLNHNAELTAAADSVGKAAYNFAAQTDGSSLAAIDPLLPAPAQYKTK</sequence>
<evidence type="ECO:0000313" key="3">
    <source>
        <dbReference type="EMBL" id="TWU24585.1"/>
    </source>
</evidence>